<dbReference type="SUPFAM" id="SSF48452">
    <property type="entry name" value="TPR-like"/>
    <property type="match status" value="1"/>
</dbReference>
<feature type="transmembrane region" description="Helical" evidence="6">
    <location>
        <begin position="78"/>
        <end position="99"/>
    </location>
</feature>
<feature type="transmembrane region" description="Helical" evidence="6">
    <location>
        <begin position="159"/>
        <end position="177"/>
    </location>
</feature>
<dbReference type="Proteomes" id="UP001319200">
    <property type="component" value="Unassembled WGS sequence"/>
</dbReference>
<dbReference type="PANTHER" id="PTHR47371:SF3">
    <property type="entry name" value="PHOSPHOGLYCEROL TRANSFERASE I"/>
    <property type="match status" value="1"/>
</dbReference>
<evidence type="ECO:0000256" key="3">
    <source>
        <dbReference type="ARBA" id="ARBA00022692"/>
    </source>
</evidence>
<dbReference type="EMBL" id="JAHESF010000047">
    <property type="protein sequence ID" value="MBT1700745.1"/>
    <property type="molecule type" value="Genomic_DNA"/>
</dbReference>
<dbReference type="InterPro" id="IPR050448">
    <property type="entry name" value="OpgB/LTA_synthase_biosynth"/>
</dbReference>
<dbReference type="CDD" id="cd16015">
    <property type="entry name" value="LTA_synthase"/>
    <property type="match status" value="1"/>
</dbReference>
<sequence length="815" mass="92397">MKERLRNVILFLVPLSLLFAVVFTLLRVYEYLAGGAVFSAQYEALGFLYDWPFAFSLILFVVAFCMVLALLHTGVAKLMGVVLYTLLLIIAFALIQYFSVTGVPLSADFFGYSFQDIGITVGASGVSILTVVSLVLYVGLFIGGGLLLQKSRITANLSLRGAVIMLVLIAVTAFLPLRPAHEQFEKEIDYNLVLNKSQYFFGRSVSYWREGSALDTEGTKAFVPGTYPFLKKADYNNVLGPFLDRSEERPDLVFLIIEGLGRDFTGPGARYGGFTPFLDSLAGKSLYWKNGLSNAGRTFGALPSILGSLPYGRNGFMSYGADMPDHQTLISLLKAQGYATHFFYGGNPNFDNQDLFLQYQGIDYMLNESNFPATYKRATADSDGFTWGFADRDVFRRSLEVLDTMSRSPRLDIYLTLSTHEPFRAPEARFAAMADKRLQESGWDEETRSRYAEYKDVFSCLLYTDDAIREFFERYKRRPEFKKTIFIITGDHRLIPVPQDTRLSRFHVPIIIYSPLLRQPETFGSMAVHSDIMPALLGLLRSEYGMKFPEKMPFISKTLDVKRELSATLDLALIRNKGEINDYVDGLHFLSEGRLFQITPDLGLEPVRNDALQHTLQEKLQLFKNRSVYAVEHNRVDTVASGHKLQLFTFTEHEEKFIRGHGLKDLKPDELFAKARALAFEKKRDDSRIVLRVLLNESPNYHDARILLARTFAWDNRYDTAHFFLAQVIERAPAYGDAYNALADIEYWKGNHGQSLTLAEKGLLSNPEDPELMARRARGLWMTGRKEEAKKITEAVLQKWPQNEVALDLIKKLAP</sequence>
<comment type="subcellular location">
    <subcellularLocation>
        <location evidence="1">Cell membrane</location>
        <topology evidence="1">Multi-pass membrane protein</topology>
    </subcellularLocation>
</comment>
<dbReference type="AlphaFoldDB" id="A0AAP2DQQ6"/>
<evidence type="ECO:0000313" key="8">
    <source>
        <dbReference type="EMBL" id="MBT1700745.1"/>
    </source>
</evidence>
<feature type="transmembrane region" description="Helical" evidence="6">
    <location>
        <begin position="119"/>
        <end position="147"/>
    </location>
</feature>
<keyword evidence="4 6" id="KW-1133">Transmembrane helix</keyword>
<organism evidence="8 9">
    <name type="scientific">Chryseosolibacter histidini</name>
    <dbReference type="NCBI Taxonomy" id="2782349"/>
    <lineage>
        <taxon>Bacteria</taxon>
        <taxon>Pseudomonadati</taxon>
        <taxon>Bacteroidota</taxon>
        <taxon>Cytophagia</taxon>
        <taxon>Cytophagales</taxon>
        <taxon>Chryseotaleaceae</taxon>
        <taxon>Chryseosolibacter</taxon>
    </lineage>
</organism>
<keyword evidence="8" id="KW-0378">Hydrolase</keyword>
<dbReference type="InterPro" id="IPR000917">
    <property type="entry name" value="Sulfatase_N"/>
</dbReference>
<dbReference type="InterPro" id="IPR017850">
    <property type="entry name" value="Alkaline_phosphatase_core_sf"/>
</dbReference>
<comment type="caution">
    <text evidence="8">The sequence shown here is derived from an EMBL/GenBank/DDBJ whole genome shotgun (WGS) entry which is preliminary data.</text>
</comment>
<evidence type="ECO:0000256" key="5">
    <source>
        <dbReference type="ARBA" id="ARBA00023136"/>
    </source>
</evidence>
<evidence type="ECO:0000256" key="4">
    <source>
        <dbReference type="ARBA" id="ARBA00022989"/>
    </source>
</evidence>
<feature type="domain" description="Sulfatase N-terminal" evidence="7">
    <location>
        <begin position="250"/>
        <end position="540"/>
    </location>
</feature>
<protein>
    <submittedName>
        <fullName evidence="8">Sulfatase-like hydrolase/transferase</fullName>
    </submittedName>
</protein>
<evidence type="ECO:0000259" key="7">
    <source>
        <dbReference type="Pfam" id="PF00884"/>
    </source>
</evidence>
<dbReference type="SUPFAM" id="SSF53649">
    <property type="entry name" value="Alkaline phosphatase-like"/>
    <property type="match status" value="1"/>
</dbReference>
<keyword evidence="9" id="KW-1185">Reference proteome</keyword>
<dbReference type="PANTHER" id="PTHR47371">
    <property type="entry name" value="LIPOTEICHOIC ACID SYNTHASE"/>
    <property type="match status" value="1"/>
</dbReference>
<gene>
    <name evidence="8" type="ORF">KK083_27895</name>
</gene>
<name>A0AAP2DQQ6_9BACT</name>
<reference evidence="8 9" key="1">
    <citation type="submission" date="2021-05" db="EMBL/GenBank/DDBJ databases">
        <title>A Polyphasic approach of four new species of the genus Ohtaekwangia: Ohtaekwangia histidinii sp. nov., Ohtaekwangia cretensis sp. nov., Ohtaekwangia indiensis sp. nov., Ohtaekwangia reichenbachii sp. nov. from diverse environment.</title>
        <authorList>
            <person name="Octaviana S."/>
        </authorList>
    </citation>
    <scope>NUCLEOTIDE SEQUENCE [LARGE SCALE GENOMIC DNA]</scope>
    <source>
        <strain evidence="8 9">PWU4</strain>
    </source>
</reference>
<dbReference type="GO" id="GO:0005886">
    <property type="term" value="C:plasma membrane"/>
    <property type="evidence" value="ECO:0007669"/>
    <property type="project" value="UniProtKB-SubCell"/>
</dbReference>
<dbReference type="Gene3D" id="3.40.720.10">
    <property type="entry name" value="Alkaline Phosphatase, subunit A"/>
    <property type="match status" value="1"/>
</dbReference>
<evidence type="ECO:0000256" key="2">
    <source>
        <dbReference type="ARBA" id="ARBA00022475"/>
    </source>
</evidence>
<dbReference type="InterPro" id="IPR011990">
    <property type="entry name" value="TPR-like_helical_dom_sf"/>
</dbReference>
<evidence type="ECO:0000256" key="6">
    <source>
        <dbReference type="SAM" id="Phobius"/>
    </source>
</evidence>
<dbReference type="Gene3D" id="1.25.40.10">
    <property type="entry name" value="Tetratricopeptide repeat domain"/>
    <property type="match status" value="1"/>
</dbReference>
<keyword evidence="3 6" id="KW-0812">Transmembrane</keyword>
<feature type="transmembrane region" description="Helical" evidence="6">
    <location>
        <begin position="7"/>
        <end position="29"/>
    </location>
</feature>
<dbReference type="Pfam" id="PF00884">
    <property type="entry name" value="Sulfatase"/>
    <property type="match status" value="1"/>
</dbReference>
<keyword evidence="5 6" id="KW-0472">Membrane</keyword>
<proteinExistence type="predicted"/>
<dbReference type="RefSeq" id="WP_254169431.1">
    <property type="nucleotide sequence ID" value="NZ_JAHESF010000047.1"/>
</dbReference>
<keyword evidence="2" id="KW-1003">Cell membrane</keyword>
<evidence type="ECO:0000313" key="9">
    <source>
        <dbReference type="Proteomes" id="UP001319200"/>
    </source>
</evidence>
<accession>A0AAP2DQQ6</accession>
<dbReference type="GO" id="GO:0016787">
    <property type="term" value="F:hydrolase activity"/>
    <property type="evidence" value="ECO:0007669"/>
    <property type="project" value="UniProtKB-KW"/>
</dbReference>
<feature type="transmembrane region" description="Helical" evidence="6">
    <location>
        <begin position="49"/>
        <end position="71"/>
    </location>
</feature>
<evidence type="ECO:0000256" key="1">
    <source>
        <dbReference type="ARBA" id="ARBA00004651"/>
    </source>
</evidence>